<feature type="transmembrane region" description="Helical" evidence="2">
    <location>
        <begin position="238"/>
        <end position="256"/>
    </location>
</feature>
<dbReference type="OrthoDB" id="3265004at2759"/>
<sequence>MSGPSFRVPTVQAHLDAHLGSTILQALFLGLYTVIFSKTIGPIVQGRRVVLATLLILLFCLVVVNLGATWHHVREVFIVHNGTRDSMFLAFVQQTIQAQVVDMTLVISVLVADSLMVWRCYMLWQESKVVISFFALLFLAEIAIFPLATIQFFEPTRFLPTSMLCVFLFISVGITICATSLIIYRIKHVTTDSRYSYIIEVLAQSGAMYSITLLITAAQLIARTNHPNDYALVQSTSYWGGIVTPITGISTTLVSSRITSRASRNSSTFTQPVSGMVFKDAAQSETYIANNDTQRSKDQESRGTEAGKQI</sequence>
<organism evidence="3 4">
    <name type="scientific">Psilocybe cf. subviscida</name>
    <dbReference type="NCBI Taxonomy" id="2480587"/>
    <lineage>
        <taxon>Eukaryota</taxon>
        <taxon>Fungi</taxon>
        <taxon>Dikarya</taxon>
        <taxon>Basidiomycota</taxon>
        <taxon>Agaricomycotina</taxon>
        <taxon>Agaricomycetes</taxon>
        <taxon>Agaricomycetidae</taxon>
        <taxon>Agaricales</taxon>
        <taxon>Agaricineae</taxon>
        <taxon>Strophariaceae</taxon>
        <taxon>Psilocybe</taxon>
    </lineage>
</organism>
<keyword evidence="4" id="KW-1185">Reference proteome</keyword>
<feature type="transmembrane region" description="Helical" evidence="2">
    <location>
        <begin position="96"/>
        <end position="118"/>
    </location>
</feature>
<gene>
    <name evidence="3" type="ORF">D9619_012706</name>
</gene>
<comment type="caution">
    <text evidence="3">The sequence shown here is derived from an EMBL/GenBank/DDBJ whole genome shotgun (WGS) entry which is preliminary data.</text>
</comment>
<feature type="transmembrane region" description="Helical" evidence="2">
    <location>
        <begin position="17"/>
        <end position="37"/>
    </location>
</feature>
<evidence type="ECO:0000313" key="4">
    <source>
        <dbReference type="Proteomes" id="UP000567179"/>
    </source>
</evidence>
<accession>A0A8H5ER24</accession>
<feature type="transmembrane region" description="Helical" evidence="2">
    <location>
        <begin position="130"/>
        <end position="153"/>
    </location>
</feature>
<feature type="transmembrane region" description="Helical" evidence="2">
    <location>
        <begin position="49"/>
        <end position="68"/>
    </location>
</feature>
<feature type="transmembrane region" description="Helical" evidence="2">
    <location>
        <begin position="195"/>
        <end position="218"/>
    </location>
</feature>
<dbReference type="EMBL" id="JAACJJ010000060">
    <property type="protein sequence ID" value="KAF5309164.1"/>
    <property type="molecule type" value="Genomic_DNA"/>
</dbReference>
<feature type="compositionally biased region" description="Basic and acidic residues" evidence="1">
    <location>
        <begin position="294"/>
        <end position="310"/>
    </location>
</feature>
<proteinExistence type="predicted"/>
<keyword evidence="2" id="KW-0812">Transmembrane</keyword>
<keyword evidence="2" id="KW-1133">Transmembrane helix</keyword>
<reference evidence="3 4" key="1">
    <citation type="journal article" date="2020" name="ISME J.">
        <title>Uncovering the hidden diversity of litter-decomposition mechanisms in mushroom-forming fungi.</title>
        <authorList>
            <person name="Floudas D."/>
            <person name="Bentzer J."/>
            <person name="Ahren D."/>
            <person name="Johansson T."/>
            <person name="Persson P."/>
            <person name="Tunlid A."/>
        </authorList>
    </citation>
    <scope>NUCLEOTIDE SEQUENCE [LARGE SCALE GENOMIC DNA]</scope>
    <source>
        <strain evidence="3 4">CBS 101986</strain>
    </source>
</reference>
<dbReference type="Proteomes" id="UP000567179">
    <property type="component" value="Unassembled WGS sequence"/>
</dbReference>
<feature type="region of interest" description="Disordered" evidence="1">
    <location>
        <begin position="288"/>
        <end position="310"/>
    </location>
</feature>
<feature type="transmembrane region" description="Helical" evidence="2">
    <location>
        <begin position="159"/>
        <end position="183"/>
    </location>
</feature>
<name>A0A8H5ER24_9AGAR</name>
<keyword evidence="2" id="KW-0472">Membrane</keyword>
<evidence type="ECO:0000256" key="1">
    <source>
        <dbReference type="SAM" id="MobiDB-lite"/>
    </source>
</evidence>
<protein>
    <submittedName>
        <fullName evidence="3">Uncharacterized protein</fullName>
    </submittedName>
</protein>
<evidence type="ECO:0000313" key="3">
    <source>
        <dbReference type="EMBL" id="KAF5309164.1"/>
    </source>
</evidence>
<evidence type="ECO:0000256" key="2">
    <source>
        <dbReference type="SAM" id="Phobius"/>
    </source>
</evidence>
<dbReference type="AlphaFoldDB" id="A0A8H5ER24"/>